<keyword evidence="2" id="KW-0378">Hydrolase</keyword>
<accession>A0A366DD47</accession>
<evidence type="ECO:0000259" key="1">
    <source>
        <dbReference type="Pfam" id="PF13539"/>
    </source>
</evidence>
<evidence type="ECO:0000313" key="3">
    <source>
        <dbReference type="Proteomes" id="UP000252586"/>
    </source>
</evidence>
<dbReference type="InterPro" id="IPR039561">
    <property type="entry name" value="Peptidase_M15C"/>
</dbReference>
<organism evidence="2 3">
    <name type="scientific">Nocardia puris</name>
    <dbReference type="NCBI Taxonomy" id="208602"/>
    <lineage>
        <taxon>Bacteria</taxon>
        <taxon>Bacillati</taxon>
        <taxon>Actinomycetota</taxon>
        <taxon>Actinomycetes</taxon>
        <taxon>Mycobacteriales</taxon>
        <taxon>Nocardiaceae</taxon>
        <taxon>Nocardia</taxon>
    </lineage>
</organism>
<protein>
    <submittedName>
        <fullName evidence="2">D-alanyl-D-alanine carboxypeptidase-like protein</fullName>
    </submittedName>
</protein>
<dbReference type="EMBL" id="QNRE01000010">
    <property type="protein sequence ID" value="RBO87956.1"/>
    <property type="molecule type" value="Genomic_DNA"/>
</dbReference>
<feature type="domain" description="Peptidase M15C" evidence="1">
    <location>
        <begin position="74"/>
        <end position="133"/>
    </location>
</feature>
<gene>
    <name evidence="2" type="ORF">DFR74_110212</name>
</gene>
<dbReference type="Pfam" id="PF13539">
    <property type="entry name" value="Peptidase_M15_4"/>
    <property type="match status" value="1"/>
</dbReference>
<keyword evidence="2" id="KW-0121">Carboxypeptidase</keyword>
<evidence type="ECO:0000313" key="2">
    <source>
        <dbReference type="EMBL" id="RBO87956.1"/>
    </source>
</evidence>
<dbReference type="GO" id="GO:0004180">
    <property type="term" value="F:carboxypeptidase activity"/>
    <property type="evidence" value="ECO:0007669"/>
    <property type="project" value="UniProtKB-KW"/>
</dbReference>
<dbReference type="SUPFAM" id="SSF55166">
    <property type="entry name" value="Hedgehog/DD-peptidase"/>
    <property type="match status" value="1"/>
</dbReference>
<dbReference type="STRING" id="1210090.GCA_001613185_00960"/>
<keyword evidence="2" id="KW-0645">Protease</keyword>
<sequence>MALITENGWRQCRRDECVNPVVPGTADVRPEVRAGDAATILIAWCAWWHAHVMRIDTYRPRDYWGWSPTNAIWNSNHLSGTAIDLNSTSLPWKRYAMPADLVTRVREGVRLFEGTVWWGGDWPEAYVDQMHTQLALPEGHPRLRTFAARLSEGYLGVFGSPAPSDDDDPVWDLVLHQLRGTV</sequence>
<reference evidence="2 3" key="1">
    <citation type="submission" date="2018-06" db="EMBL/GenBank/DDBJ databases">
        <title>Genomic Encyclopedia of Type Strains, Phase IV (KMG-IV): sequencing the most valuable type-strain genomes for metagenomic binning, comparative biology and taxonomic classification.</title>
        <authorList>
            <person name="Goeker M."/>
        </authorList>
    </citation>
    <scope>NUCLEOTIDE SEQUENCE [LARGE SCALE GENOMIC DNA]</scope>
    <source>
        <strain evidence="2 3">DSM 44599</strain>
    </source>
</reference>
<name>A0A366DD47_9NOCA</name>
<dbReference type="AlphaFoldDB" id="A0A366DD47"/>
<proteinExistence type="predicted"/>
<dbReference type="Gene3D" id="3.30.1380.10">
    <property type="match status" value="1"/>
</dbReference>
<comment type="caution">
    <text evidence="2">The sequence shown here is derived from an EMBL/GenBank/DDBJ whole genome shotgun (WGS) entry which is preliminary data.</text>
</comment>
<dbReference type="RefSeq" id="WP_232331629.1">
    <property type="nucleotide sequence ID" value="NZ_QNRE01000010.1"/>
</dbReference>
<keyword evidence="3" id="KW-1185">Reference proteome</keyword>
<dbReference type="Proteomes" id="UP000252586">
    <property type="component" value="Unassembled WGS sequence"/>
</dbReference>
<dbReference type="InterPro" id="IPR009045">
    <property type="entry name" value="Zn_M74/Hedgehog-like"/>
</dbReference>